<feature type="active site" evidence="11">
    <location>
        <position position="180"/>
    </location>
</feature>
<feature type="active site" description="O-(3'-phospho-DNA)-tyrosine intermediate" evidence="11">
    <location>
        <position position="284"/>
    </location>
</feature>
<dbReference type="NCBIfam" id="TIGR02224">
    <property type="entry name" value="recomb_XerC"/>
    <property type="match status" value="1"/>
</dbReference>
<dbReference type="HAMAP" id="MF_01808">
    <property type="entry name" value="Recomb_XerC_XerD"/>
    <property type="match status" value="1"/>
</dbReference>
<evidence type="ECO:0000256" key="1">
    <source>
        <dbReference type="ARBA" id="ARBA00004496"/>
    </source>
</evidence>
<dbReference type="InterPro" id="IPR013762">
    <property type="entry name" value="Integrase-like_cat_sf"/>
</dbReference>
<feature type="region of interest" description="Disordered" evidence="12">
    <location>
        <begin position="299"/>
        <end position="321"/>
    </location>
</feature>
<feature type="active site" evidence="11">
    <location>
        <position position="249"/>
    </location>
</feature>
<evidence type="ECO:0000256" key="4">
    <source>
        <dbReference type="ARBA" id="ARBA00022490"/>
    </source>
</evidence>
<dbReference type="PANTHER" id="PTHR30349">
    <property type="entry name" value="PHAGE INTEGRASE-RELATED"/>
    <property type="match status" value="1"/>
</dbReference>
<dbReference type="InterPro" id="IPR002104">
    <property type="entry name" value="Integrase_catalytic"/>
</dbReference>
<keyword evidence="16" id="KW-1185">Reference proteome</keyword>
<dbReference type="PROSITE" id="PS51900">
    <property type="entry name" value="CB"/>
    <property type="match status" value="1"/>
</dbReference>
<accession>A0A840UJD3</accession>
<proteinExistence type="inferred from homology"/>
<dbReference type="NCBIfam" id="NF001399">
    <property type="entry name" value="PRK00283.1"/>
    <property type="match status" value="1"/>
</dbReference>
<dbReference type="PANTHER" id="PTHR30349:SF81">
    <property type="entry name" value="TYROSINE RECOMBINASE XERC"/>
    <property type="match status" value="1"/>
</dbReference>
<comment type="subcellular location">
    <subcellularLocation>
        <location evidence="1 11">Cytoplasm</location>
    </subcellularLocation>
</comment>
<dbReference type="InterPro" id="IPR004107">
    <property type="entry name" value="Integrase_SAM-like_N"/>
</dbReference>
<keyword evidence="6 11" id="KW-0159">Chromosome partition</keyword>
<dbReference type="GO" id="GO:0003677">
    <property type="term" value="F:DNA binding"/>
    <property type="evidence" value="ECO:0007669"/>
    <property type="project" value="UniProtKB-UniRule"/>
</dbReference>
<dbReference type="SUPFAM" id="SSF56349">
    <property type="entry name" value="DNA breaking-rejoining enzymes"/>
    <property type="match status" value="1"/>
</dbReference>
<dbReference type="GO" id="GO:0051301">
    <property type="term" value="P:cell division"/>
    <property type="evidence" value="ECO:0007669"/>
    <property type="project" value="UniProtKB-UniRule"/>
</dbReference>
<comment type="similarity">
    <text evidence="2 11">Belongs to the 'phage' integrase family. XerC subfamily.</text>
</comment>
<dbReference type="Proteomes" id="UP000591735">
    <property type="component" value="Unassembled WGS sequence"/>
</dbReference>
<name>A0A840UJD3_9GAMM</name>
<evidence type="ECO:0000256" key="12">
    <source>
        <dbReference type="SAM" id="MobiDB-lite"/>
    </source>
</evidence>
<keyword evidence="5 11" id="KW-0132">Cell division</keyword>
<dbReference type="Pfam" id="PF02899">
    <property type="entry name" value="Phage_int_SAM_1"/>
    <property type="match status" value="1"/>
</dbReference>
<dbReference type="GO" id="GO:0005737">
    <property type="term" value="C:cytoplasm"/>
    <property type="evidence" value="ECO:0007669"/>
    <property type="project" value="UniProtKB-SubCell"/>
</dbReference>
<reference evidence="15 16" key="1">
    <citation type="submission" date="2020-08" db="EMBL/GenBank/DDBJ databases">
        <title>Genomic Encyclopedia of Type Strains, Phase IV (KMG-IV): sequencing the most valuable type-strain genomes for metagenomic binning, comparative biology and taxonomic classification.</title>
        <authorList>
            <person name="Goeker M."/>
        </authorList>
    </citation>
    <scope>NUCLEOTIDE SEQUENCE [LARGE SCALE GENOMIC DNA]</scope>
    <source>
        <strain evidence="15 16">DSM 22359</strain>
    </source>
</reference>
<evidence type="ECO:0000259" key="14">
    <source>
        <dbReference type="PROSITE" id="PS51900"/>
    </source>
</evidence>
<evidence type="ECO:0000256" key="3">
    <source>
        <dbReference type="ARBA" id="ARBA00015804"/>
    </source>
</evidence>
<comment type="caution">
    <text evidence="15">The sequence shown here is derived from an EMBL/GenBank/DDBJ whole genome shotgun (WGS) entry which is preliminary data.</text>
</comment>
<evidence type="ECO:0000313" key="16">
    <source>
        <dbReference type="Proteomes" id="UP000591735"/>
    </source>
</evidence>
<evidence type="ECO:0000259" key="13">
    <source>
        <dbReference type="PROSITE" id="PS51898"/>
    </source>
</evidence>
<dbReference type="EMBL" id="JACHFE010000003">
    <property type="protein sequence ID" value="MBB5320868.1"/>
    <property type="molecule type" value="Genomic_DNA"/>
</dbReference>
<dbReference type="Pfam" id="PF00589">
    <property type="entry name" value="Phage_integrase"/>
    <property type="match status" value="1"/>
</dbReference>
<comment type="subunit">
    <text evidence="11">Forms a cyclic heterotetrameric complex composed of two molecules of XerC and two molecules of XerD.</text>
</comment>
<evidence type="ECO:0000256" key="8">
    <source>
        <dbReference type="ARBA" id="ARBA00023125"/>
    </source>
</evidence>
<dbReference type="PROSITE" id="PS51898">
    <property type="entry name" value="TYR_RECOMBINASE"/>
    <property type="match status" value="1"/>
</dbReference>
<feature type="active site" evidence="11">
    <location>
        <position position="275"/>
    </location>
</feature>
<dbReference type="Gene3D" id="1.10.443.10">
    <property type="entry name" value="Intergrase catalytic core"/>
    <property type="match status" value="1"/>
</dbReference>
<evidence type="ECO:0000256" key="11">
    <source>
        <dbReference type="HAMAP-Rule" id="MF_01808"/>
    </source>
</evidence>
<evidence type="ECO:0000256" key="9">
    <source>
        <dbReference type="ARBA" id="ARBA00023172"/>
    </source>
</evidence>
<evidence type="ECO:0000256" key="5">
    <source>
        <dbReference type="ARBA" id="ARBA00022618"/>
    </source>
</evidence>
<feature type="compositionally biased region" description="Acidic residues" evidence="12">
    <location>
        <begin position="312"/>
        <end position="321"/>
    </location>
</feature>
<dbReference type="InterPro" id="IPR010998">
    <property type="entry name" value="Integrase_recombinase_N"/>
</dbReference>
<evidence type="ECO:0000256" key="2">
    <source>
        <dbReference type="ARBA" id="ARBA00006657"/>
    </source>
</evidence>
<sequence>MTMSGPELPESLTGPLADFLRYLASEKRHSVHTSDNYRRDLERLAAWLASQDIHAWSEPGIHHIRGHVANLARSGMGSRSIARHLSSIRRFYQFLLREGLARDNPALDVRAPKTGRPLPKVADVDQVQQLLDTPPEDPLEVRDLAMLELMYSSGLRLAELAGLDLEDLDLRAGEVRVLGKGNKERLLPVGRKAREAIERWLEVRRQLAPEQEPAAFVGQRGRRLGHRGIQTRLARWGLRAGADQPLHPHLFRHSFASHMLESSGDLRAVQELLGHSDIATTQVYTHLDFQHLARVYDRSHPRARRRTGNMNVDDDNNMDDL</sequence>
<evidence type="ECO:0000256" key="10">
    <source>
        <dbReference type="ARBA" id="ARBA00023306"/>
    </source>
</evidence>
<keyword evidence="10 11" id="KW-0131">Cell cycle</keyword>
<comment type="function">
    <text evidence="11">Site-specific tyrosine recombinase, which acts by catalyzing the cutting and rejoining of the recombining DNA molecules. The XerC-XerD complex is essential to convert dimers of the bacterial chromosome into monomers to permit their segregation at cell division. It also contributes to the segregational stability of plasmids.</text>
</comment>
<dbReference type="AlphaFoldDB" id="A0A840UJD3"/>
<dbReference type="InterPro" id="IPR011010">
    <property type="entry name" value="DNA_brk_join_enz"/>
</dbReference>
<dbReference type="Gene3D" id="1.10.150.130">
    <property type="match status" value="1"/>
</dbReference>
<feature type="active site" evidence="11">
    <location>
        <position position="156"/>
    </location>
</feature>
<dbReference type="GO" id="GO:0006313">
    <property type="term" value="P:DNA transposition"/>
    <property type="evidence" value="ECO:0007669"/>
    <property type="project" value="UniProtKB-UniRule"/>
</dbReference>
<dbReference type="SUPFAM" id="SSF47823">
    <property type="entry name" value="lambda integrase-like, N-terminal domain"/>
    <property type="match status" value="1"/>
</dbReference>
<protein>
    <recommendedName>
        <fullName evidence="3 11">Tyrosine recombinase XerC</fullName>
    </recommendedName>
</protein>
<evidence type="ECO:0000256" key="7">
    <source>
        <dbReference type="ARBA" id="ARBA00022908"/>
    </source>
</evidence>
<gene>
    <name evidence="11" type="primary">xerC</name>
    <name evidence="15" type="ORF">HNR38_001354</name>
</gene>
<dbReference type="GO" id="GO:0009037">
    <property type="term" value="F:tyrosine-based site-specific recombinase activity"/>
    <property type="evidence" value="ECO:0007669"/>
    <property type="project" value="UniProtKB-UniRule"/>
</dbReference>
<dbReference type="InterPro" id="IPR044068">
    <property type="entry name" value="CB"/>
</dbReference>
<keyword evidence="9 11" id="KW-0233">DNA recombination</keyword>
<dbReference type="InterPro" id="IPR023009">
    <property type="entry name" value="Tyrosine_recombinase_XerC/XerD"/>
</dbReference>
<dbReference type="InterPro" id="IPR050090">
    <property type="entry name" value="Tyrosine_recombinase_XerCD"/>
</dbReference>
<evidence type="ECO:0000313" key="15">
    <source>
        <dbReference type="EMBL" id="MBB5320868.1"/>
    </source>
</evidence>
<keyword evidence="8 11" id="KW-0238">DNA-binding</keyword>
<organism evidence="15 16">
    <name type="scientific">Marinobacter oulmenensis</name>
    <dbReference type="NCBI Taxonomy" id="643747"/>
    <lineage>
        <taxon>Bacteria</taxon>
        <taxon>Pseudomonadati</taxon>
        <taxon>Pseudomonadota</taxon>
        <taxon>Gammaproteobacteria</taxon>
        <taxon>Pseudomonadales</taxon>
        <taxon>Marinobacteraceae</taxon>
        <taxon>Marinobacter</taxon>
    </lineage>
</organism>
<evidence type="ECO:0000256" key="6">
    <source>
        <dbReference type="ARBA" id="ARBA00022829"/>
    </source>
</evidence>
<dbReference type="GO" id="GO:0007059">
    <property type="term" value="P:chromosome segregation"/>
    <property type="evidence" value="ECO:0007669"/>
    <property type="project" value="UniProtKB-UniRule"/>
</dbReference>
<keyword evidence="4 11" id="KW-0963">Cytoplasm</keyword>
<dbReference type="InterPro" id="IPR011931">
    <property type="entry name" value="Recomb_XerC"/>
</dbReference>
<feature type="active site" evidence="11">
    <location>
        <position position="252"/>
    </location>
</feature>
<feature type="domain" description="Tyr recombinase" evidence="13">
    <location>
        <begin position="117"/>
        <end position="297"/>
    </location>
</feature>
<keyword evidence="7 11" id="KW-0229">DNA integration</keyword>
<feature type="domain" description="Core-binding (CB)" evidence="14">
    <location>
        <begin position="10"/>
        <end position="96"/>
    </location>
</feature>
<dbReference type="CDD" id="cd00798">
    <property type="entry name" value="INT_XerDC_C"/>
    <property type="match status" value="1"/>
</dbReference>